<dbReference type="PANTHER" id="PTHR35145">
    <property type="entry name" value="CYTOPLASMIC PROTEIN-RELATED"/>
    <property type="match status" value="1"/>
</dbReference>
<name>A0A8J7H1J9_9FIRM</name>
<dbReference type="InterPro" id="IPR007351">
    <property type="entry name" value="YjbR"/>
</dbReference>
<dbReference type="Gene3D" id="3.90.1150.30">
    <property type="match status" value="1"/>
</dbReference>
<dbReference type="EMBL" id="JAEAGR010000003">
    <property type="protein sequence ID" value="MBH1940277.1"/>
    <property type="molecule type" value="Genomic_DNA"/>
</dbReference>
<dbReference type="Pfam" id="PF04237">
    <property type="entry name" value="YjbR"/>
    <property type="match status" value="1"/>
</dbReference>
<organism evidence="1 2">
    <name type="scientific">Mobilitalea sibirica</name>
    <dbReference type="NCBI Taxonomy" id="1462919"/>
    <lineage>
        <taxon>Bacteria</taxon>
        <taxon>Bacillati</taxon>
        <taxon>Bacillota</taxon>
        <taxon>Clostridia</taxon>
        <taxon>Lachnospirales</taxon>
        <taxon>Lachnospiraceae</taxon>
        <taxon>Mobilitalea</taxon>
    </lineage>
</organism>
<dbReference type="GO" id="GO:0003677">
    <property type="term" value="F:DNA binding"/>
    <property type="evidence" value="ECO:0007669"/>
    <property type="project" value="UniProtKB-KW"/>
</dbReference>
<evidence type="ECO:0000313" key="2">
    <source>
        <dbReference type="Proteomes" id="UP000623269"/>
    </source>
</evidence>
<reference evidence="1" key="1">
    <citation type="submission" date="2020-12" db="EMBL/GenBank/DDBJ databases">
        <title>M. sibirica DSM 26468T genome.</title>
        <authorList>
            <person name="Thieme N."/>
            <person name="Rettenmaier R."/>
            <person name="Zverlov V."/>
            <person name="Liebl W."/>
        </authorList>
    </citation>
    <scope>NUCLEOTIDE SEQUENCE</scope>
    <source>
        <strain evidence="1">DSM 26468</strain>
    </source>
</reference>
<keyword evidence="1" id="KW-0238">DNA-binding</keyword>
<sequence length="118" mass="14324">MQTRKSVVEYCLTFPKVYEDYPFHDDNWTVMRCLGNKKAFAFIYERQDRIWINIKCNPAWIDFWRTAYESIIPAYHMNKRYWNTIILDGSVLETDIKRMISESYDIVKPKSKVKRKVL</sequence>
<evidence type="ECO:0000313" key="1">
    <source>
        <dbReference type="EMBL" id="MBH1940277.1"/>
    </source>
</evidence>
<comment type="caution">
    <text evidence="1">The sequence shown here is derived from an EMBL/GenBank/DDBJ whole genome shotgun (WGS) entry which is preliminary data.</text>
</comment>
<dbReference type="RefSeq" id="WP_197660492.1">
    <property type="nucleotide sequence ID" value="NZ_JAEAGR010000003.1"/>
</dbReference>
<dbReference type="SUPFAM" id="SSF142906">
    <property type="entry name" value="YjbR-like"/>
    <property type="match status" value="1"/>
</dbReference>
<proteinExistence type="predicted"/>
<dbReference type="InterPro" id="IPR058532">
    <property type="entry name" value="YjbR/MT2646/Rv2570-like"/>
</dbReference>
<gene>
    <name evidence="1" type="ORF">I5677_05120</name>
</gene>
<dbReference type="AlphaFoldDB" id="A0A8J7H1J9"/>
<protein>
    <submittedName>
        <fullName evidence="1">MmcQ/YjbR family DNA-binding protein</fullName>
    </submittedName>
</protein>
<dbReference type="PANTHER" id="PTHR35145:SF1">
    <property type="entry name" value="CYTOPLASMIC PROTEIN"/>
    <property type="match status" value="1"/>
</dbReference>
<dbReference type="InterPro" id="IPR038056">
    <property type="entry name" value="YjbR-like_sf"/>
</dbReference>
<keyword evidence="2" id="KW-1185">Reference proteome</keyword>
<dbReference type="Proteomes" id="UP000623269">
    <property type="component" value="Unassembled WGS sequence"/>
</dbReference>
<accession>A0A8J7H1J9</accession>